<organism evidence="2 3">
    <name type="scientific">Blumeria graminis f. sp. triticale</name>
    <dbReference type="NCBI Taxonomy" id="1689686"/>
    <lineage>
        <taxon>Eukaryota</taxon>
        <taxon>Fungi</taxon>
        <taxon>Dikarya</taxon>
        <taxon>Ascomycota</taxon>
        <taxon>Pezizomycotina</taxon>
        <taxon>Leotiomycetes</taxon>
        <taxon>Erysiphales</taxon>
        <taxon>Erysiphaceae</taxon>
        <taxon>Blumeria</taxon>
    </lineage>
</organism>
<protein>
    <submittedName>
        <fullName evidence="2">BgTH12-06693</fullName>
    </submittedName>
</protein>
<evidence type="ECO:0000256" key="1">
    <source>
        <dbReference type="SAM" id="SignalP"/>
    </source>
</evidence>
<sequence>MRTSTLLSCLITWLVSVVSMVKCYDNYKCEHGAIISAEQITNTLTSPGIKTNKMSSVVIDDERRHFYWREISVAPEYLAINGATFSYRVVFYNEGIFFDILEVKHAEIGRQIISCEAVESKSLFRRKRIPARNLENVYSKIENVMG</sequence>
<keyword evidence="1" id="KW-0732">Signal</keyword>
<proteinExistence type="predicted"/>
<feature type="signal peptide" evidence="1">
    <location>
        <begin position="1"/>
        <end position="23"/>
    </location>
</feature>
<evidence type="ECO:0000313" key="3">
    <source>
        <dbReference type="Proteomes" id="UP000683417"/>
    </source>
</evidence>
<reference evidence="2" key="1">
    <citation type="submission" date="2020-10" db="EMBL/GenBank/DDBJ databases">
        <authorList>
            <person name="Muller C M."/>
        </authorList>
    </citation>
    <scope>NUCLEOTIDE SEQUENCE</scope>
    <source>
        <strain evidence="2">THUN-12</strain>
    </source>
</reference>
<accession>A0A9W4GCY3</accession>
<dbReference type="AlphaFoldDB" id="A0A9W4GCY3"/>
<feature type="chain" id="PRO_5040764192" evidence="1">
    <location>
        <begin position="24"/>
        <end position="146"/>
    </location>
</feature>
<gene>
    <name evidence="2" type="ORF">BGTH12_LOCUS2350</name>
</gene>
<dbReference type="Proteomes" id="UP000683417">
    <property type="component" value="Unassembled WGS sequence"/>
</dbReference>
<evidence type="ECO:0000313" key="2">
    <source>
        <dbReference type="EMBL" id="CAD6500992.1"/>
    </source>
</evidence>
<dbReference type="EMBL" id="CAJHIT010000004">
    <property type="protein sequence ID" value="CAD6500992.1"/>
    <property type="molecule type" value="Genomic_DNA"/>
</dbReference>
<name>A0A9W4GCY3_BLUGR</name>
<comment type="caution">
    <text evidence="2">The sequence shown here is derived from an EMBL/GenBank/DDBJ whole genome shotgun (WGS) entry which is preliminary data.</text>
</comment>